<proteinExistence type="predicted"/>
<gene>
    <name evidence="1" type="ORF">GSTENG00035405001</name>
</gene>
<reference evidence="1" key="1">
    <citation type="journal article" date="2004" name="Nature">
        <title>Genome duplication in the teleost fish Tetraodon nigroviridis reveals the early vertebrate proto-karyotype.</title>
        <authorList>
            <person name="Jaillon O."/>
            <person name="Aury J.-M."/>
            <person name="Brunet F."/>
            <person name="Petit J.-L."/>
            <person name="Stange-Thomann N."/>
            <person name="Mauceli E."/>
            <person name="Bouneau L."/>
            <person name="Fischer C."/>
            <person name="Ozouf-Costaz C."/>
            <person name="Bernot A."/>
            <person name="Nicaud S."/>
            <person name="Jaffe D."/>
            <person name="Fisher S."/>
            <person name="Lutfalla G."/>
            <person name="Dossat C."/>
            <person name="Segurens B."/>
            <person name="Dasilva C."/>
            <person name="Salanoubat M."/>
            <person name="Levy M."/>
            <person name="Boudet N."/>
            <person name="Castellano S."/>
            <person name="Anthouard V."/>
            <person name="Jubin C."/>
            <person name="Castelli V."/>
            <person name="Katinka M."/>
            <person name="Vacherie B."/>
            <person name="Biemont C."/>
            <person name="Skalli Z."/>
            <person name="Cattolico L."/>
            <person name="Poulain J."/>
            <person name="De Berardinis V."/>
            <person name="Cruaud C."/>
            <person name="Duprat S."/>
            <person name="Brottier P."/>
            <person name="Coutanceau J.-P."/>
            <person name="Gouzy J."/>
            <person name="Parra G."/>
            <person name="Lardier G."/>
            <person name="Chapple C."/>
            <person name="McKernan K.J."/>
            <person name="McEwan P."/>
            <person name="Bosak S."/>
            <person name="Kellis M."/>
            <person name="Volff J.-N."/>
            <person name="Guigo R."/>
            <person name="Zody M.C."/>
            <person name="Mesirov J."/>
            <person name="Lindblad-Toh K."/>
            <person name="Birren B."/>
            <person name="Nusbaum C."/>
            <person name="Kahn D."/>
            <person name="Robinson-Rechavi M."/>
            <person name="Laudet V."/>
            <person name="Schachter V."/>
            <person name="Quetier F."/>
            <person name="Saurin W."/>
            <person name="Scarpelli C."/>
            <person name="Wincker P."/>
            <person name="Lander E.S."/>
            <person name="Weissenbach J."/>
            <person name="Roest Crollius H."/>
        </authorList>
    </citation>
    <scope>NUCLEOTIDE SEQUENCE [LARGE SCALE GENOMIC DNA]</scope>
</reference>
<evidence type="ECO:0000313" key="1">
    <source>
        <dbReference type="EMBL" id="CAG12922.1"/>
    </source>
</evidence>
<accession>Q4RFB0</accession>
<dbReference type="KEGG" id="tng:GSTEN00035405G001"/>
<name>Q4RFB0_TETNG</name>
<protein>
    <submittedName>
        <fullName evidence="1">(spotted green pufferfish) hypothetical protein</fullName>
    </submittedName>
</protein>
<organism evidence="1">
    <name type="scientific">Tetraodon nigroviridis</name>
    <name type="common">Spotted green pufferfish</name>
    <name type="synonym">Chelonodon nigroviridis</name>
    <dbReference type="NCBI Taxonomy" id="99883"/>
    <lineage>
        <taxon>Eukaryota</taxon>
        <taxon>Metazoa</taxon>
        <taxon>Chordata</taxon>
        <taxon>Craniata</taxon>
        <taxon>Vertebrata</taxon>
        <taxon>Euteleostomi</taxon>
        <taxon>Actinopterygii</taxon>
        <taxon>Neopterygii</taxon>
        <taxon>Teleostei</taxon>
        <taxon>Neoteleostei</taxon>
        <taxon>Acanthomorphata</taxon>
        <taxon>Eupercaria</taxon>
        <taxon>Tetraodontiformes</taxon>
        <taxon>Tetradontoidea</taxon>
        <taxon>Tetraodontidae</taxon>
        <taxon>Tetraodon</taxon>
    </lineage>
</organism>
<reference evidence="1" key="2">
    <citation type="submission" date="2004-02" db="EMBL/GenBank/DDBJ databases">
        <authorList>
            <consortium name="Genoscope"/>
            <consortium name="Whitehead Institute Centre for Genome Research"/>
        </authorList>
    </citation>
    <scope>NUCLEOTIDE SEQUENCE</scope>
</reference>
<sequence length="49" mass="5531">MATNQQRSERTVCRLGFAGSRPWFTIKHPLPLLLLLVKYLAPCGVFRSG</sequence>
<dbReference type="AlphaFoldDB" id="Q4RFB0"/>
<dbReference type="EMBL" id="CAAE01015119">
    <property type="protein sequence ID" value="CAG12922.1"/>
    <property type="molecule type" value="Genomic_DNA"/>
</dbReference>
<comment type="caution">
    <text evidence="1">The sequence shown here is derived from an EMBL/GenBank/DDBJ whole genome shotgun (WGS) entry which is preliminary data.</text>
</comment>